<accession>A0A4Z1P0C3</accession>
<dbReference type="Gene3D" id="2.60.120.200">
    <property type="match status" value="1"/>
</dbReference>
<keyword evidence="2" id="KW-0378">Hydrolase</keyword>
<dbReference type="GO" id="GO:0009251">
    <property type="term" value="P:glucan catabolic process"/>
    <property type="evidence" value="ECO:0007669"/>
    <property type="project" value="TreeGrafter"/>
</dbReference>
<protein>
    <submittedName>
        <fullName evidence="2">Putative glycosidase C21B10.07</fullName>
    </submittedName>
</protein>
<dbReference type="STRING" id="86259.A0A4Z1P0C3"/>
<dbReference type="Pfam" id="PF26113">
    <property type="entry name" value="GH16_XgeA"/>
    <property type="match status" value="1"/>
</dbReference>
<dbReference type="InterPro" id="IPR013320">
    <property type="entry name" value="ConA-like_dom_sf"/>
</dbReference>
<proteinExistence type="predicted"/>
<dbReference type="PANTHER" id="PTHR10963">
    <property type="entry name" value="GLYCOSYL HYDROLASE-RELATED"/>
    <property type="match status" value="1"/>
</dbReference>
<feature type="domain" description="GH16" evidence="1">
    <location>
        <begin position="52"/>
        <end position="305"/>
    </location>
</feature>
<name>A0A4Z1P0C3_9PEZI</name>
<evidence type="ECO:0000313" key="3">
    <source>
        <dbReference type="Proteomes" id="UP000298493"/>
    </source>
</evidence>
<dbReference type="InterPro" id="IPR000757">
    <property type="entry name" value="Beta-glucanase-like"/>
</dbReference>
<evidence type="ECO:0000259" key="1">
    <source>
        <dbReference type="PROSITE" id="PS51762"/>
    </source>
</evidence>
<reference evidence="2 3" key="1">
    <citation type="submission" date="2019-04" db="EMBL/GenBank/DDBJ databases">
        <title>High contiguity whole genome sequence and gene annotation resource for two Venturia nashicola isolates.</title>
        <authorList>
            <person name="Prokchorchik M."/>
            <person name="Won K."/>
            <person name="Lee Y."/>
            <person name="Choi E.D."/>
            <person name="Segonzac C."/>
            <person name="Sohn K.H."/>
        </authorList>
    </citation>
    <scope>NUCLEOTIDE SEQUENCE [LARGE SCALE GENOMIC DNA]</scope>
    <source>
        <strain evidence="2 3">PRI2</strain>
    </source>
</reference>
<dbReference type="InterPro" id="IPR050546">
    <property type="entry name" value="Glycosyl_Hydrlase_16"/>
</dbReference>
<keyword evidence="3" id="KW-1185">Reference proteome</keyword>
<dbReference type="PANTHER" id="PTHR10963:SF24">
    <property type="entry name" value="GLYCOSIDASE C21B10.07-RELATED"/>
    <property type="match status" value="1"/>
</dbReference>
<dbReference type="Proteomes" id="UP000298493">
    <property type="component" value="Unassembled WGS sequence"/>
</dbReference>
<dbReference type="EMBL" id="SNSC02000033">
    <property type="protein sequence ID" value="TID12801.1"/>
    <property type="molecule type" value="Genomic_DNA"/>
</dbReference>
<sequence>MVLIEKSLINDCKVGEIANSCTTFLDVIEIPLIDLGGDQPGDHRSLLNALLADSNLISYPGVYVARKSPPSIFPVTGRVALQICLLARGVEASQSKAKLQVERIVVPGRTAFKFDTTRGYLKTQGFVGYLDRDNATASGLTVPSPDGQGVKIGVDHTNTIFIDKSVEALAPPNNNWYNQAFGRPSVKLFSTQTYTRGLFVFDVQHMPVGCGVWPALWTTHDEGWPLDGEFDVVEVSNNDPFNKMTLHTNSNKSPFTLSGTYETEVLLGNNCSAGGYRLTLRSCACDCLGSLMAVMVSRSLPWLLS</sequence>
<keyword evidence="2" id="KW-0326">Glycosidase</keyword>
<comment type="caution">
    <text evidence="2">The sequence shown here is derived from an EMBL/GenBank/DDBJ whole genome shotgun (WGS) entry which is preliminary data.</text>
</comment>
<organism evidence="2 3">
    <name type="scientific">Venturia nashicola</name>
    <dbReference type="NCBI Taxonomy" id="86259"/>
    <lineage>
        <taxon>Eukaryota</taxon>
        <taxon>Fungi</taxon>
        <taxon>Dikarya</taxon>
        <taxon>Ascomycota</taxon>
        <taxon>Pezizomycotina</taxon>
        <taxon>Dothideomycetes</taxon>
        <taxon>Pleosporomycetidae</taxon>
        <taxon>Venturiales</taxon>
        <taxon>Venturiaceae</taxon>
        <taxon>Venturia</taxon>
    </lineage>
</organism>
<dbReference type="AlphaFoldDB" id="A0A4Z1P0C3"/>
<dbReference type="SUPFAM" id="SSF49899">
    <property type="entry name" value="Concanavalin A-like lectins/glucanases"/>
    <property type="match status" value="1"/>
</dbReference>
<gene>
    <name evidence="2" type="ORF">E6O75_ATG09966</name>
</gene>
<dbReference type="GO" id="GO:0004553">
    <property type="term" value="F:hydrolase activity, hydrolyzing O-glycosyl compounds"/>
    <property type="evidence" value="ECO:0007669"/>
    <property type="project" value="InterPro"/>
</dbReference>
<dbReference type="PROSITE" id="PS51762">
    <property type="entry name" value="GH16_2"/>
    <property type="match status" value="1"/>
</dbReference>
<evidence type="ECO:0000313" key="2">
    <source>
        <dbReference type="EMBL" id="TID12801.1"/>
    </source>
</evidence>